<comment type="caution">
    <text evidence="1">The sequence shown here is derived from an EMBL/GenBank/DDBJ whole genome shotgun (WGS) entry which is preliminary data.</text>
</comment>
<sequence length="145" mass="16981">MTTHALVHHTPDDKVVTLQNMLSRIGTIFGLKFDNPIHHEQPLADRFRIIERCYHDLTMLSIAATVDDDQILIKNACPNHAVSEDLSQVHMRCTHLGHFIQRDVLLDVIDSWRGEPSWHLKRIQRQLDTPFRQWTKNDYAHEDDL</sequence>
<accession>A0A2V0Q7P3</accession>
<dbReference type="Proteomes" id="UP000247480">
    <property type="component" value="Unassembled WGS sequence"/>
</dbReference>
<evidence type="ECO:0000313" key="1">
    <source>
        <dbReference type="EMBL" id="GBH08387.1"/>
    </source>
</evidence>
<gene>
    <name evidence="1" type="ORF">KPSA1_01759</name>
</gene>
<organism evidence="1 2">
    <name type="scientific">Pseudomonas syringae pv. actinidiae</name>
    <dbReference type="NCBI Taxonomy" id="103796"/>
    <lineage>
        <taxon>Bacteria</taxon>
        <taxon>Pseudomonadati</taxon>
        <taxon>Pseudomonadota</taxon>
        <taxon>Gammaproteobacteria</taxon>
        <taxon>Pseudomonadales</taxon>
        <taxon>Pseudomonadaceae</taxon>
        <taxon>Pseudomonas</taxon>
        <taxon>Pseudomonas syringae</taxon>
    </lineage>
</organism>
<name>A0A2V0Q7P3_PSESF</name>
<evidence type="ECO:0000313" key="2">
    <source>
        <dbReference type="Proteomes" id="UP000247480"/>
    </source>
</evidence>
<dbReference type="EMBL" id="BGJZ01000089">
    <property type="protein sequence ID" value="GBH08387.1"/>
    <property type="molecule type" value="Genomic_DNA"/>
</dbReference>
<reference evidence="1 2" key="1">
    <citation type="submission" date="2018-04" db="EMBL/GenBank/DDBJ databases">
        <title>Draft genome sequence of Pseudomonas syringae pv. actinidiae biovar 1 strains isolated from kiwifruit in Kagawa prefecture.</title>
        <authorList>
            <person name="Tabuchi M."/>
            <person name="Saito M."/>
            <person name="Fujiwara S."/>
            <person name="Sasa N."/>
            <person name="Akimitsu K."/>
            <person name="Gomi K."/>
            <person name="Konishi-Sugita S."/>
            <person name="Hamano K."/>
            <person name="Kataoka I."/>
        </authorList>
    </citation>
    <scope>NUCLEOTIDE SEQUENCE [LARGE SCALE GENOMIC DNA]</scope>
    <source>
        <strain evidence="1 2">MAFF212206</strain>
    </source>
</reference>
<proteinExistence type="predicted"/>
<dbReference type="AlphaFoldDB" id="A0A2V0Q7P3"/>
<protein>
    <submittedName>
        <fullName evidence="1">Phosphoglycolate phosphatase</fullName>
    </submittedName>
</protein>